<evidence type="ECO:0000313" key="2">
    <source>
        <dbReference type="EMBL" id="MFB2898376.1"/>
    </source>
</evidence>
<keyword evidence="3" id="KW-1185">Reference proteome</keyword>
<name>A0ABV4Y310_9CYAN</name>
<dbReference type="SUPFAM" id="SSF143120">
    <property type="entry name" value="YefM-like"/>
    <property type="match status" value="1"/>
</dbReference>
<comment type="similarity">
    <text evidence="1">Belongs to the phD/YefM antitoxin family.</text>
</comment>
<dbReference type="EMBL" id="JBHFNR010000287">
    <property type="protein sequence ID" value="MFB2898376.1"/>
    <property type="molecule type" value="Genomic_DNA"/>
</dbReference>
<accession>A0ABV4Y310</accession>
<proteinExistence type="inferred from homology"/>
<protein>
    <submittedName>
        <fullName evidence="2">Uncharacterized protein</fullName>
    </submittedName>
</protein>
<reference evidence="2 3" key="1">
    <citation type="submission" date="2024-09" db="EMBL/GenBank/DDBJ databases">
        <title>Floridaenema gen nov. (Aerosakkonemataceae, Aerosakkonematales ord. nov., Cyanobacteria) from benthic tropical and subtropical fresh waters, with the description of four new species.</title>
        <authorList>
            <person name="Moretto J.A."/>
            <person name="Berthold D.E."/>
            <person name="Lefler F.W."/>
            <person name="Huang I.-S."/>
            <person name="Laughinghouse H. IV."/>
        </authorList>
    </citation>
    <scope>NUCLEOTIDE SEQUENCE [LARGE SCALE GENOMIC DNA]</scope>
    <source>
        <strain evidence="2 3">BLCC-F50</strain>
    </source>
</reference>
<sequence>MLIEASASVYGDELITATELNQQPGRVLDKAWERPVTITRNEQHFALLRRDRITDMVKAAKMSQVVIELIDVAYRSRLGEQISSEHPLGWVKAFDNDELRELIAEVKNAYRLASSDPQAWDNLEALIHEWQESAIAINSKELAAAFNDRVDEVLLTQPITENSTESAEV</sequence>
<dbReference type="InterPro" id="IPR036165">
    <property type="entry name" value="YefM-like_sf"/>
</dbReference>
<evidence type="ECO:0000313" key="3">
    <source>
        <dbReference type="Proteomes" id="UP001576784"/>
    </source>
</evidence>
<organism evidence="2 3">
    <name type="scientific">Floridaenema flaviceps BLCC-F50</name>
    <dbReference type="NCBI Taxonomy" id="3153642"/>
    <lineage>
        <taxon>Bacteria</taxon>
        <taxon>Bacillati</taxon>
        <taxon>Cyanobacteriota</taxon>
        <taxon>Cyanophyceae</taxon>
        <taxon>Oscillatoriophycideae</taxon>
        <taxon>Aerosakkonematales</taxon>
        <taxon>Aerosakkonemataceae</taxon>
        <taxon>Floridanema</taxon>
        <taxon>Floridanema flaviceps</taxon>
    </lineage>
</organism>
<evidence type="ECO:0000256" key="1">
    <source>
        <dbReference type="ARBA" id="ARBA00009981"/>
    </source>
</evidence>
<gene>
    <name evidence="2" type="ORF">ACE1CI_36125</name>
</gene>
<comment type="caution">
    <text evidence="2">The sequence shown here is derived from an EMBL/GenBank/DDBJ whole genome shotgun (WGS) entry which is preliminary data.</text>
</comment>
<dbReference type="Proteomes" id="UP001576784">
    <property type="component" value="Unassembled WGS sequence"/>
</dbReference>
<dbReference type="RefSeq" id="WP_413267977.1">
    <property type="nucleotide sequence ID" value="NZ_JBHFNR010000287.1"/>
</dbReference>